<feature type="domain" description="GIY-YIG" evidence="10">
    <location>
        <begin position="40"/>
        <end position="118"/>
    </location>
</feature>
<evidence type="ECO:0000313" key="13">
    <source>
        <dbReference type="Proteomes" id="UP000431269"/>
    </source>
</evidence>
<dbReference type="KEGG" id="tsv:DSM104635_03235"/>
<dbReference type="CDD" id="cd10434">
    <property type="entry name" value="GIY-YIG_UvrC_Cho"/>
    <property type="match status" value="1"/>
</dbReference>
<evidence type="ECO:0000313" key="12">
    <source>
        <dbReference type="EMBL" id="QGZ96376.1"/>
    </source>
</evidence>
<dbReference type="RefSeq" id="WP_158767169.1">
    <property type="nucleotide sequence ID" value="NZ_CP047045.1"/>
</dbReference>
<dbReference type="InterPro" id="IPR036876">
    <property type="entry name" value="UVR_dom_sf"/>
</dbReference>
<dbReference type="Gene3D" id="4.10.860.10">
    <property type="entry name" value="UVR domain"/>
    <property type="match status" value="1"/>
</dbReference>
<dbReference type="GO" id="GO:0009432">
    <property type="term" value="P:SOS response"/>
    <property type="evidence" value="ECO:0007669"/>
    <property type="project" value="UniProtKB-UniRule"/>
</dbReference>
<dbReference type="GO" id="GO:0009380">
    <property type="term" value="C:excinuclease repair complex"/>
    <property type="evidence" value="ECO:0007669"/>
    <property type="project" value="InterPro"/>
</dbReference>
<dbReference type="InterPro" id="IPR004791">
    <property type="entry name" value="UvrC"/>
</dbReference>
<dbReference type="NCBIfam" id="NF001824">
    <property type="entry name" value="PRK00558.1-5"/>
    <property type="match status" value="1"/>
</dbReference>
<dbReference type="Pfam" id="PF22920">
    <property type="entry name" value="UvrC_RNaseH"/>
    <property type="match status" value="1"/>
</dbReference>
<dbReference type="PANTHER" id="PTHR30562:SF1">
    <property type="entry name" value="UVRABC SYSTEM PROTEIN C"/>
    <property type="match status" value="1"/>
</dbReference>
<dbReference type="PROSITE" id="PS50164">
    <property type="entry name" value="GIY_YIG"/>
    <property type="match status" value="1"/>
</dbReference>
<dbReference type="GO" id="GO:0003677">
    <property type="term" value="F:DNA binding"/>
    <property type="evidence" value="ECO:0007669"/>
    <property type="project" value="UniProtKB-UniRule"/>
</dbReference>
<feature type="compositionally biased region" description="Basic and acidic residues" evidence="8">
    <location>
        <begin position="537"/>
        <end position="549"/>
    </location>
</feature>
<dbReference type="InterPro" id="IPR001943">
    <property type="entry name" value="UVR_dom"/>
</dbReference>
<dbReference type="InterPro" id="IPR000305">
    <property type="entry name" value="GIY-YIG_endonuc"/>
</dbReference>
<comment type="subcellular location">
    <subcellularLocation>
        <location evidence="7">Cytoplasm</location>
    </subcellularLocation>
</comment>
<comment type="function">
    <text evidence="7">The UvrABC repair system catalyzes the recognition and processing of DNA lesions. UvrC both incises the 5' and 3' sides of the lesion. The N-terminal half is responsible for the 3' incision and the C-terminal half is responsible for the 5' incision.</text>
</comment>
<keyword evidence="4 7" id="KW-0267">Excision nuclease</keyword>
<dbReference type="SMART" id="SM00465">
    <property type="entry name" value="GIYc"/>
    <property type="match status" value="1"/>
</dbReference>
<protein>
    <recommendedName>
        <fullName evidence="7">UvrABC system protein C</fullName>
        <shortName evidence="7">Protein UvrC</shortName>
    </recommendedName>
    <alternativeName>
        <fullName evidence="7">Excinuclease ABC subunit C</fullName>
    </alternativeName>
</protein>
<dbReference type="HAMAP" id="MF_00203">
    <property type="entry name" value="UvrC"/>
    <property type="match status" value="1"/>
</dbReference>
<feature type="domain" description="UvrC family homology region profile" evidence="11">
    <location>
        <begin position="279"/>
        <end position="573"/>
    </location>
</feature>
<dbReference type="Proteomes" id="UP000431269">
    <property type="component" value="Chromosome"/>
</dbReference>
<accession>A0A6I6MSH5</accession>
<dbReference type="Gene3D" id="1.10.150.20">
    <property type="entry name" value="5' to 3' exonuclease, C-terminal subdomain"/>
    <property type="match status" value="1"/>
</dbReference>
<proteinExistence type="inferred from homology"/>
<dbReference type="InterPro" id="IPR001162">
    <property type="entry name" value="UvrC_RNase_H_dom"/>
</dbReference>
<comment type="subunit">
    <text evidence="7">Interacts with UvrB in an incision complex.</text>
</comment>
<dbReference type="NCBIfam" id="TIGR00194">
    <property type="entry name" value="uvrC"/>
    <property type="match status" value="1"/>
</dbReference>
<keyword evidence="2 7" id="KW-0227">DNA damage</keyword>
<keyword evidence="6 7" id="KW-0742">SOS response</keyword>
<dbReference type="Pfam" id="PF01541">
    <property type="entry name" value="GIY-YIG"/>
    <property type="match status" value="1"/>
</dbReference>
<dbReference type="InterPro" id="IPR050066">
    <property type="entry name" value="UvrABC_protein_C"/>
</dbReference>
<dbReference type="PANTHER" id="PTHR30562">
    <property type="entry name" value="UVRC/OXIDOREDUCTASE"/>
    <property type="match status" value="1"/>
</dbReference>
<evidence type="ECO:0000259" key="11">
    <source>
        <dbReference type="PROSITE" id="PS50165"/>
    </source>
</evidence>
<evidence type="ECO:0000256" key="6">
    <source>
        <dbReference type="ARBA" id="ARBA00023236"/>
    </source>
</evidence>
<dbReference type="GO" id="GO:0005737">
    <property type="term" value="C:cytoplasm"/>
    <property type="evidence" value="ECO:0007669"/>
    <property type="project" value="UniProtKB-SubCell"/>
</dbReference>
<evidence type="ECO:0000259" key="9">
    <source>
        <dbReference type="PROSITE" id="PS50151"/>
    </source>
</evidence>
<keyword evidence="5 7" id="KW-0234">DNA repair</keyword>
<reference evidence="13" key="1">
    <citation type="submission" date="2019-12" db="EMBL/GenBank/DDBJ databases">
        <title>Complete genome of Terracaulis silvestris 0127_4.</title>
        <authorList>
            <person name="Vieira S."/>
            <person name="Riedel T."/>
            <person name="Sproer C."/>
            <person name="Pascual J."/>
            <person name="Boedeker C."/>
            <person name="Overmann J."/>
        </authorList>
    </citation>
    <scope>NUCLEOTIDE SEQUENCE [LARGE SCALE GENOMIC DNA]</scope>
    <source>
        <strain evidence="13">0127_4</strain>
    </source>
</reference>
<feature type="region of interest" description="Disordered" evidence="8">
    <location>
        <begin position="1"/>
        <end position="23"/>
    </location>
</feature>
<dbReference type="Pfam" id="PF14520">
    <property type="entry name" value="HHH_5"/>
    <property type="match status" value="1"/>
</dbReference>
<dbReference type="SUPFAM" id="SSF82771">
    <property type="entry name" value="GIY-YIG endonuclease"/>
    <property type="match status" value="1"/>
</dbReference>
<dbReference type="Pfam" id="PF02151">
    <property type="entry name" value="UVR"/>
    <property type="match status" value="1"/>
</dbReference>
<dbReference type="EMBL" id="CP047045">
    <property type="protein sequence ID" value="QGZ96376.1"/>
    <property type="molecule type" value="Genomic_DNA"/>
</dbReference>
<keyword evidence="3 7" id="KW-0228">DNA excision</keyword>
<dbReference type="GO" id="GO:0006289">
    <property type="term" value="P:nucleotide-excision repair"/>
    <property type="evidence" value="ECO:0007669"/>
    <property type="project" value="UniProtKB-UniRule"/>
</dbReference>
<dbReference type="FunFam" id="3.40.1440.10:FF:000001">
    <property type="entry name" value="UvrABC system protein C"/>
    <property type="match status" value="1"/>
</dbReference>
<dbReference type="PROSITE" id="PS50165">
    <property type="entry name" value="UVRC"/>
    <property type="match status" value="1"/>
</dbReference>
<evidence type="ECO:0000256" key="8">
    <source>
        <dbReference type="SAM" id="MobiDB-lite"/>
    </source>
</evidence>
<dbReference type="SUPFAM" id="SSF47781">
    <property type="entry name" value="RuvA domain 2-like"/>
    <property type="match status" value="1"/>
</dbReference>
<comment type="similarity">
    <text evidence="7">Belongs to the UvrC family.</text>
</comment>
<feature type="domain" description="UVR" evidence="9">
    <location>
        <begin position="228"/>
        <end position="263"/>
    </location>
</feature>
<keyword evidence="1 7" id="KW-0963">Cytoplasm</keyword>
<keyword evidence="13" id="KW-1185">Reference proteome</keyword>
<dbReference type="InterPro" id="IPR035901">
    <property type="entry name" value="GIY-YIG_endonuc_sf"/>
</dbReference>
<evidence type="ECO:0000259" key="10">
    <source>
        <dbReference type="PROSITE" id="PS50164"/>
    </source>
</evidence>
<evidence type="ECO:0000256" key="5">
    <source>
        <dbReference type="ARBA" id="ARBA00023204"/>
    </source>
</evidence>
<evidence type="ECO:0000256" key="3">
    <source>
        <dbReference type="ARBA" id="ARBA00022769"/>
    </source>
</evidence>
<dbReference type="AlphaFoldDB" id="A0A6I6MSH5"/>
<organism evidence="12 13">
    <name type="scientific">Terricaulis silvestris</name>
    <dbReference type="NCBI Taxonomy" id="2686094"/>
    <lineage>
        <taxon>Bacteria</taxon>
        <taxon>Pseudomonadati</taxon>
        <taxon>Pseudomonadota</taxon>
        <taxon>Alphaproteobacteria</taxon>
        <taxon>Caulobacterales</taxon>
        <taxon>Caulobacteraceae</taxon>
        <taxon>Terricaulis</taxon>
    </lineage>
</organism>
<evidence type="ECO:0000256" key="7">
    <source>
        <dbReference type="HAMAP-Rule" id="MF_00203"/>
    </source>
</evidence>
<gene>
    <name evidence="7 12" type="primary">uvrC</name>
    <name evidence="12" type="ORF">DSM104635_03235</name>
</gene>
<dbReference type="InterPro" id="IPR047296">
    <property type="entry name" value="GIY-YIG_UvrC_Cho"/>
</dbReference>
<evidence type="ECO:0000256" key="4">
    <source>
        <dbReference type="ARBA" id="ARBA00022881"/>
    </source>
</evidence>
<dbReference type="SUPFAM" id="SSF46600">
    <property type="entry name" value="C-terminal UvrC-binding domain of UvrB"/>
    <property type="match status" value="1"/>
</dbReference>
<dbReference type="GO" id="GO:0009381">
    <property type="term" value="F:excinuclease ABC activity"/>
    <property type="evidence" value="ECO:0007669"/>
    <property type="project" value="UniProtKB-UniRule"/>
</dbReference>
<dbReference type="InterPro" id="IPR010994">
    <property type="entry name" value="RuvA_2-like"/>
</dbReference>
<dbReference type="InterPro" id="IPR038476">
    <property type="entry name" value="UvrC_RNase_H_dom_sf"/>
</dbReference>
<dbReference type="PROSITE" id="PS50151">
    <property type="entry name" value="UVR"/>
    <property type="match status" value="1"/>
</dbReference>
<evidence type="ECO:0000256" key="2">
    <source>
        <dbReference type="ARBA" id="ARBA00022763"/>
    </source>
</evidence>
<dbReference type="Gene3D" id="3.30.420.340">
    <property type="entry name" value="UvrC, RNAse H endonuclease domain"/>
    <property type="match status" value="1"/>
</dbReference>
<feature type="region of interest" description="Disordered" evidence="8">
    <location>
        <begin position="480"/>
        <end position="549"/>
    </location>
</feature>
<name>A0A6I6MSH5_9CAUL</name>
<evidence type="ECO:0000256" key="1">
    <source>
        <dbReference type="ARBA" id="ARBA00022490"/>
    </source>
</evidence>
<dbReference type="Pfam" id="PF08459">
    <property type="entry name" value="UvrC_RNaseH_dom"/>
    <property type="match status" value="1"/>
</dbReference>
<dbReference type="Gene3D" id="3.40.1440.10">
    <property type="entry name" value="GIY-YIG endonuclease"/>
    <property type="match status" value="1"/>
</dbReference>
<sequence length="703" mass="78170">MTGADKPITPSLEHLPAEDAPPPALKGIEALRDAWKRLPMKPGVYRMIGGDGEVLYVGKAKSLKNRVGQYAQGRGHTNAIYRMIHQTVSLEVIVTATETEALLLETNMIKRLRPRYNVLMRDDKSFPFIAIRTDHAIPALQKHRGAKSFKGKFYGPFASAGAVNRTLNTLQKAFLLRSCSDSTFSGRTRPCMLYQIKRCSAPCTGLVSDTEYAALVKDSADFLEGRSSQLQERLALEMRDSSDKLEFEHAARLRNRIRALASVRASQGINPHTFQEADVFALHCEGGQSCVQVFFFRAGQNWGNRAYFPRHGGEEQPAEILSAFIAQFYDDREPPKLVLCNVEPTDRELIEEALCLRAECKVEIRTPERGEKKEIVDAALLNAREALGRRMAETGSVAKLLDGVAEVFGLAQRPERIEVYDNSHIQGTNALGAMIIAGPEGFVKNQYRKFNMKAEEFQGDDFAMMKAMIRRRFARMLAEREETPNETFSLAEKVASDSEPDEGRSNDQAPDQLNAPHPPTPSPQGRGGAISDGGVDFSKERDEPERDSKFGAWPDLVLIDGGDGQLNAALEALDELGLKNRITIAGIAKGVDRDAGRERFFIPGKPAFRLDEKSPVLYYLQRMRDEAHRFAIGAHRGKRSANITKNPLDEIGGIGPARKRALLDRFGSARGVSRAALAELEVVDGVNKELAKRIYDFFHDNKR</sequence>